<organism evidence="2 3">
    <name type="scientific">Rapidithrix thailandica</name>
    <dbReference type="NCBI Taxonomy" id="413964"/>
    <lineage>
        <taxon>Bacteria</taxon>
        <taxon>Pseudomonadati</taxon>
        <taxon>Bacteroidota</taxon>
        <taxon>Cytophagia</taxon>
        <taxon>Cytophagales</taxon>
        <taxon>Flammeovirgaceae</taxon>
        <taxon>Rapidithrix</taxon>
    </lineage>
</organism>
<accession>A0AAW9S3S4</accession>
<dbReference type="RefSeq" id="WP_346820371.1">
    <property type="nucleotide sequence ID" value="NZ_JBDKWZ010000003.1"/>
</dbReference>
<dbReference type="EMBL" id="JBDKWZ010000003">
    <property type="protein sequence ID" value="MEN7547584.1"/>
    <property type="molecule type" value="Genomic_DNA"/>
</dbReference>
<dbReference type="AlphaFoldDB" id="A0AAW9S3S4"/>
<reference evidence="2 3" key="1">
    <citation type="submission" date="2024-04" db="EMBL/GenBank/DDBJ databases">
        <title>Novel genus in family Flammeovirgaceae.</title>
        <authorList>
            <person name="Nguyen T.H."/>
            <person name="Vuong T.Q."/>
            <person name="Le H."/>
            <person name="Kim S.-G."/>
        </authorList>
    </citation>
    <scope>NUCLEOTIDE SEQUENCE [LARGE SCALE GENOMIC DNA]</scope>
    <source>
        <strain evidence="2 3">JCM 23209</strain>
    </source>
</reference>
<name>A0AAW9S3S4_9BACT</name>
<feature type="chain" id="PRO_5043589349" evidence="1">
    <location>
        <begin position="22"/>
        <end position="240"/>
    </location>
</feature>
<evidence type="ECO:0000313" key="2">
    <source>
        <dbReference type="EMBL" id="MEN7547584.1"/>
    </source>
</evidence>
<evidence type="ECO:0000313" key="3">
    <source>
        <dbReference type="Proteomes" id="UP001403385"/>
    </source>
</evidence>
<proteinExistence type="predicted"/>
<dbReference type="PROSITE" id="PS51257">
    <property type="entry name" value="PROKAR_LIPOPROTEIN"/>
    <property type="match status" value="1"/>
</dbReference>
<sequence length="240" mass="28353">MRLLLLSLLIVGSLLSCNSQKQTTEQKNIEQYIEHQLPYTGLCSFQVRDNQWIRNPENILTVHETLKKSFYQKYLTEEILEETPFIYGDLYFNTPLKTKIDSLLLTYAEHQEATKYYREFWERRKQEKNDSTVNLVLGEVQAMMNGQTLEIREEYVNATLEKLIGIWGDFENMTVEKANAHFAFFKAMKMHQSAYNLLYENSHYEALRIHRDSLVATLVSEKVNWDTVDSRIVFIEDNTK</sequence>
<dbReference type="Proteomes" id="UP001403385">
    <property type="component" value="Unassembled WGS sequence"/>
</dbReference>
<keyword evidence="1" id="KW-0732">Signal</keyword>
<gene>
    <name evidence="2" type="ORF">AAG747_06685</name>
</gene>
<protein>
    <submittedName>
        <fullName evidence="2">Uncharacterized protein</fullName>
    </submittedName>
</protein>
<keyword evidence="3" id="KW-1185">Reference proteome</keyword>
<feature type="signal peptide" evidence="1">
    <location>
        <begin position="1"/>
        <end position="21"/>
    </location>
</feature>
<evidence type="ECO:0000256" key="1">
    <source>
        <dbReference type="SAM" id="SignalP"/>
    </source>
</evidence>
<comment type="caution">
    <text evidence="2">The sequence shown here is derived from an EMBL/GenBank/DDBJ whole genome shotgun (WGS) entry which is preliminary data.</text>
</comment>